<feature type="chain" id="PRO_5004258209" evidence="2">
    <location>
        <begin position="22"/>
        <end position="44"/>
    </location>
</feature>
<dbReference type="Proteomes" id="UP000002149">
    <property type="component" value="Chromosome 3"/>
</dbReference>
<feature type="region of interest" description="Disordered" evidence="1">
    <location>
        <begin position="23"/>
        <end position="44"/>
    </location>
</feature>
<organism evidence="3 4">
    <name type="scientific">Cryptococcus deneoformans (strain JEC21 / ATCC MYA-565)</name>
    <name type="common">Cryptococcus neoformans var. neoformans serotype D</name>
    <dbReference type="NCBI Taxonomy" id="214684"/>
    <lineage>
        <taxon>Eukaryota</taxon>
        <taxon>Fungi</taxon>
        <taxon>Dikarya</taxon>
        <taxon>Basidiomycota</taxon>
        <taxon>Agaricomycotina</taxon>
        <taxon>Tremellomycetes</taxon>
        <taxon>Tremellales</taxon>
        <taxon>Cryptococcaceae</taxon>
        <taxon>Cryptococcus</taxon>
        <taxon>Cryptococcus neoformans species complex</taxon>
    </lineage>
</organism>
<proteinExistence type="predicted"/>
<evidence type="ECO:0000256" key="1">
    <source>
        <dbReference type="SAM" id="MobiDB-lite"/>
    </source>
</evidence>
<feature type="signal peptide" evidence="2">
    <location>
        <begin position="1"/>
        <end position="21"/>
    </location>
</feature>
<evidence type="ECO:0000313" key="3">
    <source>
        <dbReference type="EMBL" id="AAW42064.1"/>
    </source>
</evidence>
<sequence length="44" mass="4305">MSFTTLFTAALVLIAPALVAAAPAAEPAPSVKSQNFGAPGGGKY</sequence>
<dbReference type="GeneID" id="3256177"/>
<evidence type="ECO:0000256" key="2">
    <source>
        <dbReference type="SAM" id="SignalP"/>
    </source>
</evidence>
<evidence type="ECO:0000313" key="4">
    <source>
        <dbReference type="Proteomes" id="UP000002149"/>
    </source>
</evidence>
<name>Q5KL51_CRYD1</name>
<protein>
    <submittedName>
        <fullName evidence="3">Uncharacterized protein</fullName>
    </submittedName>
</protein>
<keyword evidence="4" id="KW-1185">Reference proteome</keyword>
<dbReference type="VEuPathDB" id="FungiDB:CNC00730"/>
<accession>Q5KL51</accession>
<dbReference type="RefSeq" id="XP_569371.1">
    <property type="nucleotide sequence ID" value="XM_569371.1"/>
</dbReference>
<keyword evidence="2" id="KW-0732">Signal</keyword>
<dbReference type="AlphaFoldDB" id="Q5KL51"/>
<dbReference type="EMBL" id="AE017343">
    <property type="protein sequence ID" value="AAW42064.1"/>
    <property type="molecule type" value="Genomic_DNA"/>
</dbReference>
<reference evidence="3 4" key="1">
    <citation type="journal article" date="2005" name="Science">
        <title>The genome of the basidiomycetous yeast and human pathogen Cryptococcus neoformans.</title>
        <authorList>
            <person name="Loftus B.J."/>
            <person name="Fung E."/>
            <person name="Roncaglia P."/>
            <person name="Rowley D."/>
            <person name="Amedeo P."/>
            <person name="Bruno D."/>
            <person name="Vamathevan J."/>
            <person name="Miranda M."/>
            <person name="Anderson I.J."/>
            <person name="Fraser J.A."/>
            <person name="Allen J.E."/>
            <person name="Bosdet I.E."/>
            <person name="Brent M.R."/>
            <person name="Chiu R."/>
            <person name="Doering T.L."/>
            <person name="Donlin M.J."/>
            <person name="D'Souza C.A."/>
            <person name="Fox D.S."/>
            <person name="Grinberg V."/>
            <person name="Fu J."/>
            <person name="Fukushima M."/>
            <person name="Haas B.J."/>
            <person name="Huang J.C."/>
            <person name="Janbon G."/>
            <person name="Jones S.J."/>
            <person name="Koo H.L."/>
            <person name="Krzywinski M.I."/>
            <person name="Kwon-Chung J.K."/>
            <person name="Lengeler K.B."/>
            <person name="Maiti R."/>
            <person name="Marra M.A."/>
            <person name="Marra R.E."/>
            <person name="Mathewson C.A."/>
            <person name="Mitchell T.G."/>
            <person name="Pertea M."/>
            <person name="Riggs F.R."/>
            <person name="Salzberg S.L."/>
            <person name="Schein J.E."/>
            <person name="Shvartsbeyn A."/>
            <person name="Shin H."/>
            <person name="Shumway M."/>
            <person name="Specht C.A."/>
            <person name="Suh B.B."/>
            <person name="Tenney A."/>
            <person name="Utterback T.R."/>
            <person name="Wickes B.L."/>
            <person name="Wortman J.R."/>
            <person name="Wye N.H."/>
            <person name="Kronstad J.W."/>
            <person name="Lodge J.K."/>
            <person name="Heitman J."/>
            <person name="Davis R.W."/>
            <person name="Fraser C.M."/>
            <person name="Hyman R.W."/>
        </authorList>
    </citation>
    <scope>NUCLEOTIDE SEQUENCE [LARGE SCALE GENOMIC DNA]</scope>
    <source>
        <strain evidence="4">JEC21 / ATCC MYA-565</strain>
    </source>
</reference>
<gene>
    <name evidence="3" type="ordered locus">CNC00730</name>
</gene>